<keyword evidence="2" id="KW-0813">Transport</keyword>
<evidence type="ECO:0000313" key="13">
    <source>
        <dbReference type="Proteomes" id="UP000239663"/>
    </source>
</evidence>
<dbReference type="InterPro" id="IPR003593">
    <property type="entry name" value="AAA+_ATPase"/>
</dbReference>
<protein>
    <submittedName>
        <fullName evidence="12">ABC transporter</fullName>
    </submittedName>
</protein>
<dbReference type="Proteomes" id="UP000239663">
    <property type="component" value="Unassembled WGS sequence"/>
</dbReference>
<dbReference type="GO" id="GO:0005524">
    <property type="term" value="F:ATP binding"/>
    <property type="evidence" value="ECO:0007669"/>
    <property type="project" value="UniProtKB-KW"/>
</dbReference>
<dbReference type="CDD" id="cd18548">
    <property type="entry name" value="ABC_6TM_Tm287_like"/>
    <property type="match status" value="1"/>
</dbReference>
<keyword evidence="5" id="KW-0547">Nucleotide-binding</keyword>
<dbReference type="EMBL" id="PKOZ01000001">
    <property type="protein sequence ID" value="PQD96328.1"/>
    <property type="molecule type" value="Genomic_DNA"/>
</dbReference>
<feature type="transmembrane region" description="Helical" evidence="9">
    <location>
        <begin position="238"/>
        <end position="258"/>
    </location>
</feature>
<dbReference type="InterPro" id="IPR003439">
    <property type="entry name" value="ABC_transporter-like_ATP-bd"/>
</dbReference>
<evidence type="ECO:0000256" key="1">
    <source>
        <dbReference type="ARBA" id="ARBA00004651"/>
    </source>
</evidence>
<dbReference type="Pfam" id="PF00005">
    <property type="entry name" value="ABC_tran"/>
    <property type="match status" value="1"/>
</dbReference>
<evidence type="ECO:0000256" key="9">
    <source>
        <dbReference type="SAM" id="Phobius"/>
    </source>
</evidence>
<dbReference type="OrthoDB" id="9770415at2"/>
<dbReference type="InterPro" id="IPR039421">
    <property type="entry name" value="Type_1_exporter"/>
</dbReference>
<dbReference type="RefSeq" id="WP_104847430.1">
    <property type="nucleotide sequence ID" value="NZ_PKOZ01000001.1"/>
</dbReference>
<dbReference type="InterPro" id="IPR011527">
    <property type="entry name" value="ABC1_TM_dom"/>
</dbReference>
<feature type="transmembrane region" description="Helical" evidence="9">
    <location>
        <begin position="56"/>
        <end position="76"/>
    </location>
</feature>
<comment type="caution">
    <text evidence="12">The sequence shown here is derived from an EMBL/GenBank/DDBJ whole genome shotgun (WGS) entry which is preliminary data.</text>
</comment>
<keyword evidence="13" id="KW-1185">Reference proteome</keyword>
<dbReference type="PROSITE" id="PS50893">
    <property type="entry name" value="ABC_TRANSPORTER_2"/>
    <property type="match status" value="1"/>
</dbReference>
<dbReference type="PANTHER" id="PTHR43394">
    <property type="entry name" value="ATP-DEPENDENT PERMEASE MDL1, MITOCHONDRIAL"/>
    <property type="match status" value="1"/>
</dbReference>
<reference evidence="12 13" key="1">
    <citation type="submission" date="2017-12" db="EMBL/GenBank/DDBJ databases">
        <title>Taxonomic description and draft genome of Pradoshia cofamensis Gen. nov., sp. nov., a thermotolerant bacillale isolated from anterior gut of earthworm Eisenia fetida.</title>
        <authorList>
            <person name="Saha T."/>
            <person name="Chakraborty R."/>
        </authorList>
    </citation>
    <scope>NUCLEOTIDE SEQUENCE [LARGE SCALE GENOMIC DNA]</scope>
    <source>
        <strain evidence="12 13">EAG3</strain>
    </source>
</reference>
<accession>A0A2S7N2V5</accession>
<organism evidence="12 13">
    <name type="scientific">Pradoshia eiseniae</name>
    <dbReference type="NCBI Taxonomy" id="2064768"/>
    <lineage>
        <taxon>Bacteria</taxon>
        <taxon>Bacillati</taxon>
        <taxon>Bacillota</taxon>
        <taxon>Bacilli</taxon>
        <taxon>Bacillales</taxon>
        <taxon>Bacillaceae</taxon>
        <taxon>Pradoshia</taxon>
    </lineage>
</organism>
<sequence length="575" mass="63701">MRHYKKYIKKYGFLFSIAIVFLMIEAICDLLLPTILASIIDNGVANNDLQYVLDMGGMMLLVTGIGALGAIIRNIISSNLSQRLGAELRSDLYRKIHSLRLEEMNQFEASSLVTRLTNDVNQVQMFVNGLMRIMVKAPLVCLGSIFMAVRLNASISWVLLIVIPIVALIIILNMRISLPFFMRVQKATDQLNGVVREFLSGIRVIRAFNRGPFEQSRFDEKNEQLFGTSTKAMRIMSIFSPGISLTVNFGIVLVLLAGGWNINDGQMQVGEVVAYVNYMTQILISLMMITMIFNMFVRARVSAGRISEVLGTNHVSGMKAQDASIRQEGVMFDHVSFSYHGTEDYVVKDVSLHVRPGETVGIIGSTGAGKSSLVNLLLRLYEPSRGSIYINGENIHSMDLKQLRDQIAYVPQKSTLFTGTIKENILWGKADAGMEDIQHASRIAQADAFISRLPDGYDTQLGQGGVNLSGGQKQRVSITRALLKNAPILILDDSTSALDAVTEQRLKEALREDRKKKIVFLIAQRITSIMDADLIIVMENGKIAGAGKHEELAKDNPVYKEIILSQLGTEMETSG</sequence>
<dbReference type="PROSITE" id="PS50929">
    <property type="entry name" value="ABC_TM1F"/>
    <property type="match status" value="1"/>
</dbReference>
<dbReference type="AlphaFoldDB" id="A0A2S7N2V5"/>
<dbReference type="Gene3D" id="3.40.50.300">
    <property type="entry name" value="P-loop containing nucleotide triphosphate hydrolases"/>
    <property type="match status" value="1"/>
</dbReference>
<keyword evidence="3" id="KW-1003">Cell membrane</keyword>
<keyword evidence="8 9" id="KW-0472">Membrane</keyword>
<evidence type="ECO:0000256" key="5">
    <source>
        <dbReference type="ARBA" id="ARBA00022741"/>
    </source>
</evidence>
<dbReference type="Gene3D" id="1.20.1560.10">
    <property type="entry name" value="ABC transporter type 1, transmembrane domain"/>
    <property type="match status" value="1"/>
</dbReference>
<evidence type="ECO:0000256" key="8">
    <source>
        <dbReference type="ARBA" id="ARBA00023136"/>
    </source>
</evidence>
<keyword evidence="6" id="KW-0067">ATP-binding</keyword>
<comment type="subcellular location">
    <subcellularLocation>
        <location evidence="1">Cell membrane</location>
        <topology evidence="1">Multi-pass membrane protein</topology>
    </subcellularLocation>
</comment>
<evidence type="ECO:0000259" key="10">
    <source>
        <dbReference type="PROSITE" id="PS50893"/>
    </source>
</evidence>
<dbReference type="SUPFAM" id="SSF90123">
    <property type="entry name" value="ABC transporter transmembrane region"/>
    <property type="match status" value="1"/>
</dbReference>
<dbReference type="Pfam" id="PF00664">
    <property type="entry name" value="ABC_membrane"/>
    <property type="match status" value="1"/>
</dbReference>
<keyword evidence="7 9" id="KW-1133">Transmembrane helix</keyword>
<dbReference type="GO" id="GO:0005886">
    <property type="term" value="C:plasma membrane"/>
    <property type="evidence" value="ECO:0007669"/>
    <property type="project" value="UniProtKB-SubCell"/>
</dbReference>
<dbReference type="PANTHER" id="PTHR43394:SF1">
    <property type="entry name" value="ATP-BINDING CASSETTE SUB-FAMILY B MEMBER 10, MITOCHONDRIAL"/>
    <property type="match status" value="1"/>
</dbReference>
<evidence type="ECO:0000313" key="12">
    <source>
        <dbReference type="EMBL" id="PQD96328.1"/>
    </source>
</evidence>
<feature type="transmembrane region" description="Helical" evidence="9">
    <location>
        <begin position="278"/>
        <end position="297"/>
    </location>
</feature>
<dbReference type="FunFam" id="3.40.50.300:FF:000221">
    <property type="entry name" value="Multidrug ABC transporter ATP-binding protein"/>
    <property type="match status" value="1"/>
</dbReference>
<feature type="domain" description="ABC transmembrane type-1" evidence="11">
    <location>
        <begin position="17"/>
        <end position="298"/>
    </location>
</feature>
<proteinExistence type="predicted"/>
<evidence type="ECO:0000256" key="7">
    <source>
        <dbReference type="ARBA" id="ARBA00022989"/>
    </source>
</evidence>
<evidence type="ECO:0000256" key="3">
    <source>
        <dbReference type="ARBA" id="ARBA00022475"/>
    </source>
</evidence>
<feature type="domain" description="ABC transporter" evidence="10">
    <location>
        <begin position="330"/>
        <end position="565"/>
    </location>
</feature>
<gene>
    <name evidence="12" type="ORF">CYL18_00050</name>
</gene>
<evidence type="ECO:0000259" key="11">
    <source>
        <dbReference type="PROSITE" id="PS50929"/>
    </source>
</evidence>
<feature type="transmembrane region" description="Helical" evidence="9">
    <location>
        <begin position="133"/>
        <end position="149"/>
    </location>
</feature>
<dbReference type="InterPro" id="IPR036640">
    <property type="entry name" value="ABC1_TM_sf"/>
</dbReference>
<dbReference type="SUPFAM" id="SSF52540">
    <property type="entry name" value="P-loop containing nucleoside triphosphate hydrolases"/>
    <property type="match status" value="1"/>
</dbReference>
<dbReference type="InterPro" id="IPR027417">
    <property type="entry name" value="P-loop_NTPase"/>
</dbReference>
<dbReference type="GO" id="GO:0016887">
    <property type="term" value="F:ATP hydrolysis activity"/>
    <property type="evidence" value="ECO:0007669"/>
    <property type="project" value="InterPro"/>
</dbReference>
<keyword evidence="4 9" id="KW-0812">Transmembrane</keyword>
<name>A0A2S7N2V5_9BACI</name>
<dbReference type="SMART" id="SM00382">
    <property type="entry name" value="AAA"/>
    <property type="match status" value="1"/>
</dbReference>
<evidence type="ECO:0000256" key="2">
    <source>
        <dbReference type="ARBA" id="ARBA00022448"/>
    </source>
</evidence>
<feature type="transmembrane region" description="Helical" evidence="9">
    <location>
        <begin position="12"/>
        <end position="36"/>
    </location>
</feature>
<evidence type="ECO:0000256" key="4">
    <source>
        <dbReference type="ARBA" id="ARBA00022692"/>
    </source>
</evidence>
<evidence type="ECO:0000256" key="6">
    <source>
        <dbReference type="ARBA" id="ARBA00022840"/>
    </source>
</evidence>
<feature type="transmembrane region" description="Helical" evidence="9">
    <location>
        <begin position="155"/>
        <end position="176"/>
    </location>
</feature>
<dbReference type="GO" id="GO:0015421">
    <property type="term" value="F:ABC-type oligopeptide transporter activity"/>
    <property type="evidence" value="ECO:0007669"/>
    <property type="project" value="TreeGrafter"/>
</dbReference>